<evidence type="ECO:0000313" key="8">
    <source>
        <dbReference type="Proteomes" id="UP000002605"/>
    </source>
</evidence>
<dbReference type="CGD" id="CAL0000164328">
    <property type="gene designation" value="Cd36_80240"/>
</dbReference>
<dbReference type="HOGENOM" id="CLU_547452_0_0_1"/>
<proteinExistence type="inferred from homology"/>
<dbReference type="Gene3D" id="1.10.472.80">
    <property type="entry name" value="Ypt/Rab-GAP domain of gyp1p, domain 3"/>
    <property type="match status" value="1"/>
</dbReference>
<dbReference type="Proteomes" id="UP000002605">
    <property type="component" value="Chromosome 3"/>
</dbReference>
<evidence type="ECO:0000256" key="1">
    <source>
        <dbReference type="ARBA" id="ARBA00005521"/>
    </source>
</evidence>
<organism evidence="7 8">
    <name type="scientific">Candida dubliniensis (strain CD36 / ATCC MYA-646 / CBS 7987 / NCPF 3949 / NRRL Y-17841)</name>
    <name type="common">Yeast</name>
    <dbReference type="NCBI Taxonomy" id="573826"/>
    <lineage>
        <taxon>Eukaryota</taxon>
        <taxon>Fungi</taxon>
        <taxon>Dikarya</taxon>
        <taxon>Ascomycota</taxon>
        <taxon>Saccharomycotina</taxon>
        <taxon>Pichiomycetes</taxon>
        <taxon>Debaryomycetaceae</taxon>
        <taxon>Candida/Lodderomyces clade</taxon>
        <taxon>Candida</taxon>
    </lineage>
</organism>
<evidence type="ECO:0000313" key="7">
    <source>
        <dbReference type="EMBL" id="CAX42554.1"/>
    </source>
</evidence>
<name>B9WD05_CANDC</name>
<feature type="compositionally biased region" description="Basic and acidic residues" evidence="4">
    <location>
        <begin position="15"/>
        <end position="35"/>
    </location>
</feature>
<gene>
    <name evidence="6" type="ordered locus">Cd36_80240</name>
    <name evidence="7" type="ORF">CD36_80240</name>
</gene>
<dbReference type="InterPro" id="IPR035969">
    <property type="entry name" value="Rab-GAP_TBC_sf"/>
</dbReference>
<dbReference type="SUPFAM" id="SSF47923">
    <property type="entry name" value="Ypt/Rab-GAP domain of gyp1p"/>
    <property type="match status" value="1"/>
</dbReference>
<evidence type="ECO:0000313" key="6">
    <source>
        <dbReference type="CGD" id="CAL0000164328"/>
    </source>
</evidence>
<dbReference type="eggNOG" id="KOG1102">
    <property type="taxonomic scope" value="Eukaryota"/>
</dbReference>
<dbReference type="Gene3D" id="1.20.5.340">
    <property type="match status" value="1"/>
</dbReference>
<reference evidence="7 8" key="1">
    <citation type="journal article" date="2009" name="Genome Res.">
        <title>Comparative genomics of the fungal pathogens Candida dubliniensis and Candida albicans.</title>
        <authorList>
            <person name="Jackson A.P."/>
            <person name="Gamble J.A."/>
            <person name="Yeomans T."/>
            <person name="Moran G.P."/>
            <person name="Saunders D."/>
            <person name="Harris D."/>
            <person name="Aslett M."/>
            <person name="Barrell J.F."/>
            <person name="Butler G."/>
            <person name="Citiulo F."/>
            <person name="Coleman D.C."/>
            <person name="de Groot P.W.J."/>
            <person name="Goodwin T.J."/>
            <person name="Quail M.A."/>
            <person name="McQuillan J."/>
            <person name="Munro C.A."/>
            <person name="Pain A."/>
            <person name="Poulter R.T."/>
            <person name="Rajandream M.A."/>
            <person name="Renauld H."/>
            <person name="Spiering M.J."/>
            <person name="Tivey A."/>
            <person name="Gow N.A.R."/>
            <person name="Barrell B."/>
            <person name="Sullivan D.J."/>
            <person name="Berriman M."/>
        </authorList>
    </citation>
    <scope>NUCLEOTIDE SEQUENCE [LARGE SCALE GENOMIC DNA]</scope>
    <source>
        <strain evidence="8">CD36 / ATCC MYA-646 / CBS 7987 / NCPF 3949 / NRRL Y-17841</strain>
    </source>
</reference>
<evidence type="ECO:0000259" key="5">
    <source>
        <dbReference type="Pfam" id="PF23436"/>
    </source>
</evidence>
<dbReference type="AlphaFoldDB" id="B9WD05"/>
<feature type="region of interest" description="Disordered" evidence="4">
    <location>
        <begin position="1"/>
        <end position="39"/>
    </location>
</feature>
<evidence type="ECO:0000256" key="2">
    <source>
        <dbReference type="ARBA" id="ARBA00019144"/>
    </source>
</evidence>
<feature type="compositionally biased region" description="Pro residues" evidence="4">
    <location>
        <begin position="1"/>
        <end position="12"/>
    </location>
</feature>
<dbReference type="EMBL" id="FM992690">
    <property type="protein sequence ID" value="CAX42554.1"/>
    <property type="molecule type" value="Genomic_DNA"/>
</dbReference>
<keyword evidence="8" id="KW-1185">Reference proteome</keyword>
<keyword evidence="3" id="KW-0175">Coiled coil</keyword>
<feature type="coiled-coil region" evidence="3">
    <location>
        <begin position="395"/>
        <end position="501"/>
    </location>
</feature>
<dbReference type="RefSeq" id="XP_002418972.1">
    <property type="nucleotide sequence ID" value="XM_002418927.1"/>
</dbReference>
<dbReference type="VEuPathDB" id="FungiDB:CD36_80240"/>
<dbReference type="KEGG" id="cdu:CD36_80240"/>
<protein>
    <recommendedName>
        <fullName evidence="2">Oxidant-induced cell-cycle arrest protein 5</fullName>
    </recommendedName>
</protein>
<dbReference type="GeneID" id="8046754"/>
<accession>B9WD05</accession>
<feature type="domain" description="Rab-GAP TBC" evidence="5">
    <location>
        <begin position="259"/>
        <end position="352"/>
    </location>
</feature>
<sequence>MSQESSPPPPLPARKSVDSAAEKISIETEASKKLPDLPPAANANQRISFDLNDSVSQISAVRQWELYTSLQLNETSDLFVNNSIGQNTIRSKLNELEVEDGDTNTKFWIDIVNDYTNSILLNKKINKLEEKVLAGVPSNIRYLVYLKTLLVRQKLNSRETFSSLLTKSRQLRDEYIESLNVDSRVKEVLIVFNYYINEMTNSKFEIESEESSEVMQFPISRFIINVCILLGTFPDASQEDVLYLLLKFNKLYTCLNKDEFFYKVSRSLEEDLPDIFKHISVQGINLNSLFRGILVQLFSSELLDEEICLRVLDFVVFEGFDFVLRLILYMFRRNLEKIKELDGDALLEFLSCPEFVSEVQFDFKEVLAEEPSVIQYENEFYLINANSMNNNSNELTNLKEVNDELVVKINDLRRKIDSLQATHYEISDQSEQYTKDLSEAEIENQKLLKRQAELQEKYQNLTMAENLSNTIKANQEFSQRNFELEQQIKNLQKSIEEKNAKLAKIQPS</sequence>
<evidence type="ECO:0000256" key="3">
    <source>
        <dbReference type="SAM" id="Coils"/>
    </source>
</evidence>
<dbReference type="OrthoDB" id="4085843at2759"/>
<comment type="similarity">
    <text evidence="1">Belongs to the OCA5 family.</text>
</comment>
<dbReference type="Pfam" id="PF23436">
    <property type="entry name" value="RabGap-TBC_2"/>
    <property type="match status" value="1"/>
</dbReference>
<dbReference type="InterPro" id="IPR000195">
    <property type="entry name" value="Rab-GAP-TBC_dom"/>
</dbReference>
<evidence type="ECO:0000256" key="4">
    <source>
        <dbReference type="SAM" id="MobiDB-lite"/>
    </source>
</evidence>